<gene>
    <name evidence="4" type="primary">LOC102800867</name>
</gene>
<dbReference type="RefSeq" id="XP_006825035.1">
    <property type="nucleotide sequence ID" value="XM_006824972.1"/>
</dbReference>
<evidence type="ECO:0000259" key="2">
    <source>
        <dbReference type="PROSITE" id="PS50405"/>
    </source>
</evidence>
<evidence type="ECO:0000313" key="3">
    <source>
        <dbReference type="Proteomes" id="UP000694865"/>
    </source>
</evidence>
<dbReference type="Gene3D" id="1.20.1050.10">
    <property type="match status" value="1"/>
</dbReference>
<dbReference type="Proteomes" id="UP000694865">
    <property type="component" value="Unplaced"/>
</dbReference>
<dbReference type="GeneID" id="102800867"/>
<evidence type="ECO:0000256" key="1">
    <source>
        <dbReference type="SAM" id="MobiDB-lite"/>
    </source>
</evidence>
<dbReference type="Pfam" id="PF14497">
    <property type="entry name" value="GST_C_3"/>
    <property type="match status" value="1"/>
</dbReference>
<feature type="domain" description="GST C-terminal" evidence="2">
    <location>
        <begin position="1"/>
        <end position="99"/>
    </location>
</feature>
<feature type="region of interest" description="Disordered" evidence="1">
    <location>
        <begin position="80"/>
        <end position="99"/>
    </location>
</feature>
<keyword evidence="3" id="KW-1185">Reference proteome</keyword>
<sequence length="99" mass="11540">MDKYYNDVFPLLLQGLERVLKENDGGDGYYVGDKAVLQCIKTASSVTLADLSFADICYCRMKLRLDVWKDYPKLDSLKKRVESRPRTSEWMKKRPKSIK</sequence>
<name>A0ABM0MYE4_SACKO</name>
<feature type="compositionally biased region" description="Basic and acidic residues" evidence="1">
    <location>
        <begin position="80"/>
        <end position="92"/>
    </location>
</feature>
<reference evidence="4" key="1">
    <citation type="submission" date="2025-08" db="UniProtKB">
        <authorList>
            <consortium name="RefSeq"/>
        </authorList>
    </citation>
    <scope>IDENTIFICATION</scope>
    <source>
        <tissue evidence="4">Testes</tissue>
    </source>
</reference>
<evidence type="ECO:0000313" key="4">
    <source>
        <dbReference type="RefSeq" id="XP_006825035.1"/>
    </source>
</evidence>
<dbReference type="PROSITE" id="PS50405">
    <property type="entry name" value="GST_CTER"/>
    <property type="match status" value="1"/>
</dbReference>
<protein>
    <submittedName>
        <fullName evidence="4">Glutathione S-transferase-like</fullName>
    </submittedName>
</protein>
<dbReference type="InterPro" id="IPR036282">
    <property type="entry name" value="Glutathione-S-Trfase_C_sf"/>
</dbReference>
<dbReference type="InterPro" id="IPR004046">
    <property type="entry name" value="GST_C"/>
</dbReference>
<dbReference type="SUPFAM" id="SSF47616">
    <property type="entry name" value="GST C-terminal domain-like"/>
    <property type="match status" value="1"/>
</dbReference>
<dbReference type="InterPro" id="IPR010987">
    <property type="entry name" value="Glutathione-S-Trfase_C-like"/>
</dbReference>
<proteinExistence type="predicted"/>
<organism evidence="3 4">
    <name type="scientific">Saccoglossus kowalevskii</name>
    <name type="common">Acorn worm</name>
    <dbReference type="NCBI Taxonomy" id="10224"/>
    <lineage>
        <taxon>Eukaryota</taxon>
        <taxon>Metazoa</taxon>
        <taxon>Hemichordata</taxon>
        <taxon>Enteropneusta</taxon>
        <taxon>Harrimaniidae</taxon>
        <taxon>Saccoglossus</taxon>
    </lineage>
</organism>
<accession>A0ABM0MYE4</accession>